<keyword evidence="1" id="KW-0732">Signal</keyword>
<proteinExistence type="predicted"/>
<accession>A0A397TVN6</accession>
<name>A0A397TVN6_9GLOM</name>
<dbReference type="Proteomes" id="UP000266673">
    <property type="component" value="Unassembled WGS sequence"/>
</dbReference>
<reference evidence="2 3" key="1">
    <citation type="submission" date="2018-06" db="EMBL/GenBank/DDBJ databases">
        <title>Comparative genomics reveals the genomic features of Rhizophagus irregularis, R. cerebriforme, R. diaphanum and Gigaspora rosea, and their symbiotic lifestyle signature.</title>
        <authorList>
            <person name="Morin E."/>
            <person name="San Clemente H."/>
            <person name="Chen E.C.H."/>
            <person name="De La Providencia I."/>
            <person name="Hainaut M."/>
            <person name="Kuo A."/>
            <person name="Kohler A."/>
            <person name="Murat C."/>
            <person name="Tang N."/>
            <person name="Roy S."/>
            <person name="Loubradou J."/>
            <person name="Henrissat B."/>
            <person name="Grigoriev I.V."/>
            <person name="Corradi N."/>
            <person name="Roux C."/>
            <person name="Martin F.M."/>
        </authorList>
    </citation>
    <scope>NUCLEOTIDE SEQUENCE [LARGE SCALE GENOMIC DNA]</scope>
    <source>
        <strain evidence="2 3">DAOM 194757</strain>
    </source>
</reference>
<dbReference type="EMBL" id="QKWP01004258">
    <property type="protein sequence ID" value="RIB00419.1"/>
    <property type="molecule type" value="Genomic_DNA"/>
</dbReference>
<evidence type="ECO:0000256" key="1">
    <source>
        <dbReference type="SAM" id="SignalP"/>
    </source>
</evidence>
<sequence length="432" mass="47692">MKGTFILLNLLLLSLTLLNNLVYTQSSNYTTYTPIARLLKVPESEVPKLLSQEKTLIKGNSILTPLLTQNAKIFGGSYIDILANKININTIDLSKKGIITNSPDMKPYLDLLSFIQVKYSLFDLNSTFEDLAILAKENKATNVLLSIDYNFNNIAIYLRHVDDVQNKEFIAVAEKLNPIIIYNEPEIPEIVNNSIEFPPIGNIVPGGDGIRTSNWQTICAAGFWVRSVSNSTYSIMTAGHCYDNGPFNPDGSVDFYHFPWMGMMESVVNDVAPGFIGQMAQPNVSVVDKAFILKQNDEIRVSASVRNTDDQEYPELMIYGTAVIDTVGAIVCKSGYVSHVVCGRIKAIGSAFEFVKENEIITYHGLTQTEKIAFQGDSGEPVYGYELSLMPGIIIAGILSSGNLGLVDEWNVFTPIDMLLTNDIEIITVGNL</sequence>
<dbReference type="SUPFAM" id="SSF50494">
    <property type="entry name" value="Trypsin-like serine proteases"/>
    <property type="match status" value="1"/>
</dbReference>
<dbReference type="InterPro" id="IPR043504">
    <property type="entry name" value="Peptidase_S1_PA_chymotrypsin"/>
</dbReference>
<evidence type="ECO:0000313" key="2">
    <source>
        <dbReference type="EMBL" id="RIB00419.1"/>
    </source>
</evidence>
<keyword evidence="3" id="KW-1185">Reference proteome</keyword>
<dbReference type="InterPro" id="IPR009003">
    <property type="entry name" value="Peptidase_S1_PA"/>
</dbReference>
<comment type="caution">
    <text evidence="2">The sequence shown here is derived from an EMBL/GenBank/DDBJ whole genome shotgun (WGS) entry which is preliminary data.</text>
</comment>
<feature type="chain" id="PRO_5017480702" description="Peptidase S1 domain-containing protein" evidence="1">
    <location>
        <begin position="27"/>
        <end position="432"/>
    </location>
</feature>
<dbReference type="OrthoDB" id="2462547at2759"/>
<organism evidence="2 3">
    <name type="scientific">Gigaspora rosea</name>
    <dbReference type="NCBI Taxonomy" id="44941"/>
    <lineage>
        <taxon>Eukaryota</taxon>
        <taxon>Fungi</taxon>
        <taxon>Fungi incertae sedis</taxon>
        <taxon>Mucoromycota</taxon>
        <taxon>Glomeromycotina</taxon>
        <taxon>Glomeromycetes</taxon>
        <taxon>Diversisporales</taxon>
        <taxon>Gigasporaceae</taxon>
        <taxon>Gigaspora</taxon>
    </lineage>
</organism>
<feature type="signal peptide" evidence="1">
    <location>
        <begin position="1"/>
        <end position="26"/>
    </location>
</feature>
<evidence type="ECO:0008006" key="4">
    <source>
        <dbReference type="Google" id="ProtNLM"/>
    </source>
</evidence>
<dbReference type="CDD" id="cd21112">
    <property type="entry name" value="alphaLP-like"/>
    <property type="match status" value="1"/>
</dbReference>
<dbReference type="Gene3D" id="2.40.10.10">
    <property type="entry name" value="Trypsin-like serine proteases"/>
    <property type="match status" value="2"/>
</dbReference>
<dbReference type="AlphaFoldDB" id="A0A397TVN6"/>
<gene>
    <name evidence="2" type="ORF">C2G38_2234369</name>
</gene>
<protein>
    <recommendedName>
        <fullName evidence="4">Peptidase S1 domain-containing protein</fullName>
    </recommendedName>
</protein>
<evidence type="ECO:0000313" key="3">
    <source>
        <dbReference type="Proteomes" id="UP000266673"/>
    </source>
</evidence>